<evidence type="ECO:0000256" key="8">
    <source>
        <dbReference type="PIRNR" id="PIRNR000362"/>
    </source>
</evidence>
<evidence type="ECO:0000313" key="12">
    <source>
        <dbReference type="EMBL" id="ORY85108.1"/>
    </source>
</evidence>
<dbReference type="GeneID" id="63783299"/>
<dbReference type="GO" id="GO:0016491">
    <property type="term" value="F:oxidoreductase activity"/>
    <property type="evidence" value="ECO:0007669"/>
    <property type="project" value="UniProtKB-KW"/>
</dbReference>
<evidence type="ECO:0000259" key="11">
    <source>
        <dbReference type="Pfam" id="PF07992"/>
    </source>
</evidence>
<dbReference type="InterPro" id="IPR036188">
    <property type="entry name" value="FAD/NAD-bd_sf"/>
</dbReference>
<proteinExistence type="inferred from homology"/>
<evidence type="ECO:0000256" key="4">
    <source>
        <dbReference type="ARBA" id="ARBA00022827"/>
    </source>
</evidence>
<dbReference type="InterPro" id="IPR023753">
    <property type="entry name" value="FAD/NAD-binding_dom"/>
</dbReference>
<keyword evidence="5 8" id="KW-0521">NADP</keyword>
<reference evidence="12 13" key="1">
    <citation type="submission" date="2016-07" db="EMBL/GenBank/DDBJ databases">
        <title>Pervasive Adenine N6-methylation of Active Genes in Fungi.</title>
        <authorList>
            <consortium name="DOE Joint Genome Institute"/>
            <person name="Mondo S.J."/>
            <person name="Dannebaum R.O."/>
            <person name="Kuo R.C."/>
            <person name="Labutti K."/>
            <person name="Haridas S."/>
            <person name="Kuo A."/>
            <person name="Salamov A."/>
            <person name="Ahrendt S.R."/>
            <person name="Lipzen A."/>
            <person name="Sullivan W."/>
            <person name="Andreopoulos W.B."/>
            <person name="Clum A."/>
            <person name="Lindquist E."/>
            <person name="Daum C."/>
            <person name="Ramamoorthy G.K."/>
            <person name="Gryganskyi A."/>
            <person name="Culley D."/>
            <person name="Magnuson J.K."/>
            <person name="James T.Y."/>
            <person name="O'Malley M.A."/>
            <person name="Stajich J.E."/>
            <person name="Spatafora J.W."/>
            <person name="Visel A."/>
            <person name="Grigoriev I.V."/>
        </authorList>
    </citation>
    <scope>NUCLEOTIDE SEQUENCE [LARGE SCALE GENOMIC DNA]</scope>
    <source>
        <strain evidence="12 13">12-1054</strain>
    </source>
</reference>
<feature type="binding site" evidence="9">
    <location>
        <position position="102"/>
    </location>
    <ligand>
        <name>FAD</name>
        <dbReference type="ChEBI" id="CHEBI:57692"/>
    </ligand>
</feature>
<keyword evidence="4 8" id="KW-0274">FAD</keyword>
<evidence type="ECO:0000256" key="5">
    <source>
        <dbReference type="ARBA" id="ARBA00022857"/>
    </source>
</evidence>
<sequence length="475" mass="52320">MLKNLFKPTPVRALVRTQSTSSLDKTIRCAIIGSGPAGFYTASRLLSHYPNCSIDIYEALPVPYGLARYGVAPDHPEVKNVTHKFDEVASSKRVRFFGNVHVGKDVSLKSLASCYDSIVFSYGASSNRSLGVPGEDLPGVVTARSFVGWYNGLPETAELGVDLRKVKQAVIVGQGNVALDIARILLSSVDSLRKTDISADALQCLSESKIDSVSIVGRRGPLEASYTIKEVRELIKLPEVHFINSQRQLYVDALSQPLARPQKRLMELLAKSQPTLENDRQAQWDFRYRLSPTRFCGSSGLERVEFQVNDLKTSGDRVVAVGTDQKYIEEAQVAFTSIGYKAEPLLGMSDIGIIFDTTRNIIPNEAGRVQTLDGTLAGLYCAGWAKNGPVGVIASTMRDAYETADNILLDWRAGLTRSVEGNSSAFVKRLSQSCAVIDWNGWKRIEQFEFECGQRLDRPSVKVTDVKEMIRIAAK</sequence>
<feature type="binding site" evidence="10">
    <location>
        <position position="391"/>
    </location>
    <ligand>
        <name>NADP(+)</name>
        <dbReference type="ChEBI" id="CHEBI:58349"/>
    </ligand>
</feature>
<dbReference type="Gene3D" id="3.50.50.60">
    <property type="entry name" value="FAD/NAD(P)-binding domain"/>
    <property type="match status" value="1"/>
</dbReference>
<feature type="binding site" evidence="10">
    <location>
        <begin position="218"/>
        <end position="219"/>
    </location>
    <ligand>
        <name>NADP(+)</name>
        <dbReference type="ChEBI" id="CHEBI:58349"/>
    </ligand>
</feature>
<comment type="subcellular location">
    <subcellularLocation>
        <location evidence="8">Mitochondrion</location>
    </subcellularLocation>
</comment>
<keyword evidence="3 8" id="KW-0285">Flavoprotein</keyword>
<dbReference type="PRINTS" id="PR00419">
    <property type="entry name" value="ADXRDTASE"/>
</dbReference>
<dbReference type="SUPFAM" id="SSF51971">
    <property type="entry name" value="Nucleotide-binding domain"/>
    <property type="match status" value="1"/>
</dbReference>
<feature type="binding site" evidence="9">
    <location>
        <position position="66"/>
    </location>
    <ligand>
        <name>FAD</name>
        <dbReference type="ChEBI" id="CHEBI:57692"/>
    </ligand>
</feature>
<dbReference type="OrthoDB" id="333024at2759"/>
<dbReference type="PANTHER" id="PTHR48467">
    <property type="entry name" value="GLUTAMATE SYNTHASE 1 [NADH], CHLOROPLASTIC-LIKE"/>
    <property type="match status" value="1"/>
</dbReference>
<gene>
    <name evidence="12" type="ORF">BCR37DRAFT_257926</name>
</gene>
<dbReference type="InterPro" id="IPR055275">
    <property type="entry name" value="Ferredox_Rdtase"/>
</dbReference>
<dbReference type="Proteomes" id="UP000193685">
    <property type="component" value="Unassembled WGS sequence"/>
</dbReference>
<evidence type="ECO:0000256" key="1">
    <source>
        <dbReference type="ARBA" id="ARBA00001974"/>
    </source>
</evidence>
<keyword evidence="8" id="KW-0496">Mitochondrion</keyword>
<dbReference type="STRING" id="56484.A0A1Y2FMD9"/>
<feature type="binding site" evidence="9">
    <location>
        <position position="37"/>
    </location>
    <ligand>
        <name>FAD</name>
        <dbReference type="ChEBI" id="CHEBI:57692"/>
    </ligand>
</feature>
<evidence type="ECO:0000256" key="10">
    <source>
        <dbReference type="PIRSR" id="PIRSR000362-2"/>
    </source>
</evidence>
<feature type="binding site" evidence="9">
    <location>
        <position position="384"/>
    </location>
    <ligand>
        <name>FAD</name>
        <dbReference type="ChEBI" id="CHEBI:57692"/>
    </ligand>
</feature>
<dbReference type="Gene3D" id="3.40.50.720">
    <property type="entry name" value="NAD(P)-binding Rossmann-like Domain"/>
    <property type="match status" value="1"/>
</dbReference>
<dbReference type="AlphaFoldDB" id="A0A1Y2FMD9"/>
<dbReference type="PIRSF" id="PIRSF000362">
    <property type="entry name" value="FNR"/>
    <property type="match status" value="1"/>
</dbReference>
<evidence type="ECO:0000256" key="9">
    <source>
        <dbReference type="PIRSR" id="PIRSR000362-1"/>
    </source>
</evidence>
<comment type="catalytic activity">
    <reaction evidence="7 8">
        <text>2 reduced [adrenodoxin] + NADP(+) + H(+) = 2 oxidized [adrenodoxin] + NADPH</text>
        <dbReference type="Rhea" id="RHEA:42312"/>
        <dbReference type="Rhea" id="RHEA-COMP:9998"/>
        <dbReference type="Rhea" id="RHEA-COMP:9999"/>
        <dbReference type="ChEBI" id="CHEBI:15378"/>
        <dbReference type="ChEBI" id="CHEBI:33737"/>
        <dbReference type="ChEBI" id="CHEBI:33738"/>
        <dbReference type="ChEBI" id="CHEBI:57783"/>
        <dbReference type="ChEBI" id="CHEBI:58349"/>
        <dbReference type="EC" id="1.18.1.6"/>
    </reaction>
</comment>
<comment type="caution">
    <text evidence="12">The sequence shown here is derived from an EMBL/GenBank/DDBJ whole genome shotgun (WGS) entry which is preliminary data.</text>
</comment>
<comment type="similarity">
    <text evidence="2 8">Belongs to the ferredoxin--NADP reductase type 1 family.</text>
</comment>
<dbReference type="OMA" id="RFNFIGN"/>
<feature type="binding site" evidence="10">
    <location>
        <begin position="174"/>
        <end position="177"/>
    </location>
    <ligand>
        <name>NADP(+)</name>
        <dbReference type="ChEBI" id="CHEBI:58349"/>
    </ligand>
</feature>
<organism evidence="12 13">
    <name type="scientific">Protomyces lactucae-debilis</name>
    <dbReference type="NCBI Taxonomy" id="2754530"/>
    <lineage>
        <taxon>Eukaryota</taxon>
        <taxon>Fungi</taxon>
        <taxon>Dikarya</taxon>
        <taxon>Ascomycota</taxon>
        <taxon>Taphrinomycotina</taxon>
        <taxon>Taphrinomycetes</taxon>
        <taxon>Taphrinales</taxon>
        <taxon>Protomycetaceae</taxon>
        <taxon>Protomyces</taxon>
    </lineage>
</organism>
<dbReference type="PANTHER" id="PTHR48467:SF1">
    <property type="entry name" value="GLUTAMATE SYNTHASE 1 [NADH], CHLOROPLASTIC-LIKE"/>
    <property type="match status" value="1"/>
</dbReference>
<evidence type="ECO:0000256" key="6">
    <source>
        <dbReference type="ARBA" id="ARBA00023002"/>
    </source>
</evidence>
<accession>A0A1Y2FMD9</accession>
<dbReference type="InterPro" id="IPR021163">
    <property type="entry name" value="Ferredox_Rdtase_adrenod"/>
</dbReference>
<evidence type="ECO:0000256" key="2">
    <source>
        <dbReference type="ARBA" id="ARBA00008312"/>
    </source>
</evidence>
<feature type="binding site" evidence="10">
    <location>
        <position position="230"/>
    </location>
    <ligand>
        <name>NADP(+)</name>
        <dbReference type="ChEBI" id="CHEBI:58349"/>
    </ligand>
</feature>
<evidence type="ECO:0000256" key="3">
    <source>
        <dbReference type="ARBA" id="ARBA00022630"/>
    </source>
</evidence>
<dbReference type="RefSeq" id="XP_040726891.1">
    <property type="nucleotide sequence ID" value="XM_040866700.1"/>
</dbReference>
<dbReference type="EC" id="1.18.1.6" evidence="8"/>
<evidence type="ECO:0000313" key="13">
    <source>
        <dbReference type="Proteomes" id="UP000193685"/>
    </source>
</evidence>
<protein>
    <recommendedName>
        <fullName evidence="8">NADPH:adrenodoxin oxidoreductase, mitochondrial</fullName>
        <ecNumber evidence="8">1.18.1.6</ecNumber>
    </recommendedName>
</protein>
<keyword evidence="13" id="KW-1185">Reference proteome</keyword>
<comment type="cofactor">
    <cofactor evidence="1 8 9">
        <name>FAD</name>
        <dbReference type="ChEBI" id="CHEBI:57692"/>
    </cofactor>
</comment>
<name>A0A1Y2FMD9_PROLT</name>
<dbReference type="GO" id="GO:0005739">
    <property type="term" value="C:mitochondrion"/>
    <property type="evidence" value="ECO:0007669"/>
    <property type="project" value="UniProtKB-SubCell"/>
</dbReference>
<feature type="binding site" evidence="9">
    <location>
        <begin position="391"/>
        <end position="393"/>
    </location>
    <ligand>
        <name>FAD</name>
        <dbReference type="ChEBI" id="CHEBI:57692"/>
    </ligand>
</feature>
<dbReference type="EMBL" id="MCFI01000005">
    <property type="protein sequence ID" value="ORY85108.1"/>
    <property type="molecule type" value="Genomic_DNA"/>
</dbReference>
<feature type="domain" description="FAD/NAD(P)-binding" evidence="11">
    <location>
        <begin position="28"/>
        <end position="187"/>
    </location>
</feature>
<keyword evidence="6 8" id="KW-0560">Oxidoreductase</keyword>
<evidence type="ECO:0000256" key="7">
    <source>
        <dbReference type="ARBA" id="ARBA00048933"/>
    </source>
</evidence>
<dbReference type="Pfam" id="PF07992">
    <property type="entry name" value="Pyr_redox_2"/>
    <property type="match status" value="1"/>
</dbReference>
<feature type="binding site" evidence="9">
    <location>
        <position position="58"/>
    </location>
    <ligand>
        <name>FAD</name>
        <dbReference type="ChEBI" id="CHEBI:57692"/>
    </ligand>
</feature>